<dbReference type="GO" id="GO:0005886">
    <property type="term" value="C:plasma membrane"/>
    <property type="evidence" value="ECO:0007669"/>
    <property type="project" value="UniProtKB-SubCell"/>
</dbReference>
<protein>
    <submittedName>
        <fullName evidence="9">ABC transporter, permease protein</fullName>
    </submittedName>
    <submittedName>
        <fullName evidence="10">Carbohydrate ABC transporter permease</fullName>
    </submittedName>
</protein>
<dbReference type="EMBL" id="NOXF01000003">
    <property type="protein sequence ID" value="PEQ25082.1"/>
    <property type="molecule type" value="Genomic_DNA"/>
</dbReference>
<dbReference type="InterPro" id="IPR000515">
    <property type="entry name" value="MetI-like"/>
</dbReference>
<comment type="subcellular location">
    <subcellularLocation>
        <location evidence="1 7">Cell membrane</location>
        <topology evidence="1 7">Multi-pass membrane protein</topology>
    </subcellularLocation>
</comment>
<feature type="transmembrane region" description="Helical" evidence="7">
    <location>
        <begin position="12"/>
        <end position="32"/>
    </location>
</feature>
<evidence type="ECO:0000256" key="5">
    <source>
        <dbReference type="ARBA" id="ARBA00022989"/>
    </source>
</evidence>
<dbReference type="CDD" id="cd06261">
    <property type="entry name" value="TM_PBP2"/>
    <property type="match status" value="1"/>
</dbReference>
<keyword evidence="6 7" id="KW-0472">Membrane</keyword>
<name>A7VQV0_9FIRM</name>
<dbReference type="EMBL" id="ABCB02000016">
    <property type="protein sequence ID" value="EDO62072.1"/>
    <property type="molecule type" value="Genomic_DNA"/>
</dbReference>
<dbReference type="OrthoDB" id="42677at2"/>
<comment type="similarity">
    <text evidence="7">Belongs to the binding-protein-dependent transport system permease family.</text>
</comment>
<dbReference type="PROSITE" id="PS50928">
    <property type="entry name" value="ABC_TM1"/>
    <property type="match status" value="1"/>
</dbReference>
<feature type="transmembrane region" description="Helical" evidence="7">
    <location>
        <begin position="77"/>
        <end position="98"/>
    </location>
</feature>
<feature type="transmembrane region" description="Helical" evidence="7">
    <location>
        <begin position="186"/>
        <end position="208"/>
    </location>
</feature>
<dbReference type="AlphaFoldDB" id="A7VQV0"/>
<evidence type="ECO:0000256" key="4">
    <source>
        <dbReference type="ARBA" id="ARBA00022692"/>
    </source>
</evidence>
<accession>A7VQV0</accession>
<keyword evidence="3" id="KW-1003">Cell membrane</keyword>
<keyword evidence="2 7" id="KW-0813">Transport</keyword>
<evidence type="ECO:0000256" key="1">
    <source>
        <dbReference type="ARBA" id="ARBA00004651"/>
    </source>
</evidence>
<evidence type="ECO:0000313" key="11">
    <source>
        <dbReference type="Proteomes" id="UP000003490"/>
    </source>
</evidence>
<dbReference type="Proteomes" id="UP000003490">
    <property type="component" value="Unassembled WGS sequence"/>
</dbReference>
<keyword evidence="12" id="KW-1185">Reference proteome</keyword>
<reference evidence="9 11" key="2">
    <citation type="submission" date="2007-08" db="EMBL/GenBank/DDBJ databases">
        <authorList>
            <person name="Fulton L."/>
            <person name="Clifton S."/>
            <person name="Fulton B."/>
            <person name="Xu J."/>
            <person name="Minx P."/>
            <person name="Pepin K.H."/>
            <person name="Johnson M."/>
            <person name="Thiruvilangam P."/>
            <person name="Bhonagiri V."/>
            <person name="Nash W.E."/>
            <person name="Wang C."/>
            <person name="Mardis E.R."/>
            <person name="Wilson R.K."/>
        </authorList>
    </citation>
    <scope>NUCLEOTIDE SEQUENCE [LARGE SCALE GENOMIC DNA]</scope>
    <source>
        <strain evidence="9 11">DSM 753</strain>
    </source>
</reference>
<organism evidence="9 11">
    <name type="scientific">[Clostridium] leptum DSM 753</name>
    <dbReference type="NCBI Taxonomy" id="428125"/>
    <lineage>
        <taxon>Bacteria</taxon>
        <taxon>Bacillati</taxon>
        <taxon>Bacillota</taxon>
        <taxon>Clostridia</taxon>
        <taxon>Eubacteriales</taxon>
        <taxon>Oscillospiraceae</taxon>
        <taxon>Oscillospiraceae incertae sedis</taxon>
    </lineage>
</organism>
<feature type="transmembrane region" description="Helical" evidence="7">
    <location>
        <begin position="110"/>
        <end position="132"/>
    </location>
</feature>
<evidence type="ECO:0000313" key="12">
    <source>
        <dbReference type="Proteomes" id="UP000220611"/>
    </source>
</evidence>
<gene>
    <name evidence="10" type="ORF">CH238_06490</name>
    <name evidence="9" type="ORF">CLOLEP_00932</name>
</gene>
<dbReference type="Pfam" id="PF00528">
    <property type="entry name" value="BPD_transp_1"/>
    <property type="match status" value="1"/>
</dbReference>
<dbReference type="PANTHER" id="PTHR43744:SF8">
    <property type="entry name" value="SN-GLYCEROL-3-PHOSPHATE TRANSPORT SYSTEM PERMEASE PROTEIN UGPE"/>
    <property type="match status" value="1"/>
</dbReference>
<dbReference type="Proteomes" id="UP000220611">
    <property type="component" value="Unassembled WGS sequence"/>
</dbReference>
<dbReference type="PANTHER" id="PTHR43744">
    <property type="entry name" value="ABC TRANSPORTER PERMEASE PROTEIN MG189-RELATED-RELATED"/>
    <property type="match status" value="1"/>
</dbReference>
<dbReference type="Gene3D" id="1.10.3720.10">
    <property type="entry name" value="MetI-like"/>
    <property type="match status" value="1"/>
</dbReference>
<reference evidence="10 12" key="3">
    <citation type="submission" date="2017-07" db="EMBL/GenBank/DDBJ databases">
        <title>Prevalence of linear plasmids in Cutibacterium (Propionibacterium) acnes isolates obtained from prostatic tissue.</title>
        <authorList>
            <person name="Davidsson S."/>
            <person name="Carlsson J."/>
            <person name="Molling P."/>
            <person name="Andren O."/>
            <person name="Andersson S.-O."/>
            <person name="Brzuszkiewicz E."/>
            <person name="Poehlein A."/>
            <person name="Al-Zeer M."/>
            <person name="Brinkmann V."/>
            <person name="Scavenius C."/>
            <person name="Nazipi S."/>
            <person name="Soderquist B."/>
            <person name="Bruggemann H."/>
        </authorList>
    </citation>
    <scope>NUCLEOTIDE SEQUENCE [LARGE SCALE GENOMIC DNA]</scope>
    <source>
        <strain evidence="10 12">DSM 753</strain>
    </source>
</reference>
<keyword evidence="4 7" id="KW-0812">Transmembrane</keyword>
<evidence type="ECO:0000313" key="9">
    <source>
        <dbReference type="EMBL" id="EDO62072.1"/>
    </source>
</evidence>
<dbReference type="InterPro" id="IPR035906">
    <property type="entry name" value="MetI-like_sf"/>
</dbReference>
<evidence type="ECO:0000259" key="8">
    <source>
        <dbReference type="PROSITE" id="PS50928"/>
    </source>
</evidence>
<keyword evidence="5 7" id="KW-1133">Transmembrane helix</keyword>
<feature type="transmembrane region" description="Helical" evidence="7">
    <location>
        <begin position="144"/>
        <end position="165"/>
    </location>
</feature>
<dbReference type="HOGENOM" id="CLU_016047_1_2_9"/>
<evidence type="ECO:0000256" key="6">
    <source>
        <dbReference type="ARBA" id="ARBA00023136"/>
    </source>
</evidence>
<comment type="caution">
    <text evidence="9">The sequence shown here is derived from an EMBL/GenBank/DDBJ whole genome shotgun (WGS) entry which is preliminary data.</text>
</comment>
<evidence type="ECO:0000256" key="7">
    <source>
        <dbReference type="RuleBase" id="RU363032"/>
    </source>
</evidence>
<evidence type="ECO:0000256" key="2">
    <source>
        <dbReference type="ARBA" id="ARBA00022448"/>
    </source>
</evidence>
<proteinExistence type="inferred from homology"/>
<feature type="transmembrane region" description="Helical" evidence="7">
    <location>
        <begin position="244"/>
        <end position="265"/>
    </location>
</feature>
<feature type="domain" description="ABC transmembrane type-1" evidence="8">
    <location>
        <begin position="73"/>
        <end position="265"/>
    </location>
</feature>
<evidence type="ECO:0000313" key="10">
    <source>
        <dbReference type="EMBL" id="PEQ25082.1"/>
    </source>
</evidence>
<dbReference type="SUPFAM" id="SSF161098">
    <property type="entry name" value="MetI-like"/>
    <property type="match status" value="1"/>
</dbReference>
<dbReference type="eggNOG" id="COG0395">
    <property type="taxonomic scope" value="Bacteria"/>
</dbReference>
<evidence type="ECO:0000256" key="3">
    <source>
        <dbReference type="ARBA" id="ARBA00022475"/>
    </source>
</evidence>
<sequence length="280" mass="31083">MKKHKFKYTAGRALRHIVLALWCATTAFPILWTLMVSFKDNSQIFTAPFAWPNPVISSNFSDIFAKLNIPRGFLNSIIYSFFTVLIVCILSAMVGFYLSKCVRRKGGFLYTYFILGMMIPVQAIAIPMFVHIKNFNLINTSPGIIITYVVIELAFAIFIMTGFISRSVPDSIIEAASIDGCNVFGVFVRMVLPLAKSGIATVGTFVFLHVWNEFFFALILLAKPELISLNLTTYKLRGQYSSDYGLLAAGVVILAVPALIIYALFQEQVVKGLTAGAVKE</sequence>
<reference evidence="9 11" key="1">
    <citation type="submission" date="2007-08" db="EMBL/GenBank/DDBJ databases">
        <title>Draft genome sequence of Clostridium leptum (DSM 753).</title>
        <authorList>
            <person name="Sudarsanam P."/>
            <person name="Ley R."/>
            <person name="Guruge J."/>
            <person name="Turnbaugh P.J."/>
            <person name="Mahowald M."/>
            <person name="Liep D."/>
            <person name="Gordon J."/>
        </authorList>
    </citation>
    <scope>NUCLEOTIDE SEQUENCE [LARGE SCALE GENOMIC DNA]</scope>
    <source>
        <strain evidence="9 11">DSM 753</strain>
    </source>
</reference>
<dbReference type="GO" id="GO:0055085">
    <property type="term" value="P:transmembrane transport"/>
    <property type="evidence" value="ECO:0007669"/>
    <property type="project" value="InterPro"/>
</dbReference>